<sequence>MRGILDMLVSPSQNAFVPGRSIGDNILLAQELFYGYNQQRLPPRCALKVDLRKAYDTVEWDFLRAVLICLGSRSNSLGGSWSSPHGYFRGARGLRQGDPCPRTFLSLLWRSFHLSYGRSLTRMVDSPIIGSVGRCSYVNWDLLMTCYCLAKRIRIGSGGSPSPRYLGLPLLASRLSIADCQPILQKIDSRIGGWDGITLSFAGRVQLIKSVLSALQVYWAMAFILPKHVIKEIEKRLRHFLWKGNTEGGSAKVSWRQLTALPSGWIGSFTTGFEIFLFGRLVTGLDHGDGEKWYDCGIGSDPLYITRHRFILWLAILGRLSTLDKPWLQRFGTSCVLCPDALPESHDHLFFACSFANDCLRVIRREVSIRWPYTSWPLVIQWASVRWRGKHVANASFRALLASLVYHLWLERNRRIFQNTTRSPNEIARIIVSEIRELIICKQLPSTVSTRGLYRLWRIPWPIEGEADT</sequence>
<name>A0AAW2WVM5_9LAMI</name>
<evidence type="ECO:0000259" key="1">
    <source>
        <dbReference type="Pfam" id="PF13966"/>
    </source>
</evidence>
<organism evidence="2">
    <name type="scientific">Sesamum latifolium</name>
    <dbReference type="NCBI Taxonomy" id="2727402"/>
    <lineage>
        <taxon>Eukaryota</taxon>
        <taxon>Viridiplantae</taxon>
        <taxon>Streptophyta</taxon>
        <taxon>Embryophyta</taxon>
        <taxon>Tracheophyta</taxon>
        <taxon>Spermatophyta</taxon>
        <taxon>Magnoliopsida</taxon>
        <taxon>eudicotyledons</taxon>
        <taxon>Gunneridae</taxon>
        <taxon>Pentapetalae</taxon>
        <taxon>asterids</taxon>
        <taxon>lamiids</taxon>
        <taxon>Lamiales</taxon>
        <taxon>Pedaliaceae</taxon>
        <taxon>Sesamum</taxon>
    </lineage>
</organism>
<evidence type="ECO:0000313" key="2">
    <source>
        <dbReference type="EMBL" id="KAL0444826.1"/>
    </source>
</evidence>
<accession>A0AAW2WVM5</accession>
<dbReference type="Pfam" id="PF13966">
    <property type="entry name" value="zf-RVT"/>
    <property type="match status" value="1"/>
</dbReference>
<dbReference type="PANTHER" id="PTHR33116">
    <property type="entry name" value="REVERSE TRANSCRIPTASE ZINC-BINDING DOMAIN-CONTAINING PROTEIN-RELATED-RELATED"/>
    <property type="match status" value="1"/>
</dbReference>
<comment type="caution">
    <text evidence="2">The sequence shown here is derived from an EMBL/GenBank/DDBJ whole genome shotgun (WGS) entry which is preliminary data.</text>
</comment>
<dbReference type="AlphaFoldDB" id="A0AAW2WVM5"/>
<feature type="domain" description="Reverse transcriptase zinc-binding" evidence="1">
    <location>
        <begin position="305"/>
        <end position="358"/>
    </location>
</feature>
<protein>
    <recommendedName>
        <fullName evidence="1">Reverse transcriptase zinc-binding domain-containing protein</fullName>
    </recommendedName>
</protein>
<proteinExistence type="predicted"/>
<dbReference type="EMBL" id="JACGWN010000007">
    <property type="protein sequence ID" value="KAL0444826.1"/>
    <property type="molecule type" value="Genomic_DNA"/>
</dbReference>
<gene>
    <name evidence="2" type="ORF">Slati_2205300</name>
</gene>
<reference evidence="2" key="1">
    <citation type="submission" date="2020-06" db="EMBL/GenBank/DDBJ databases">
        <authorList>
            <person name="Li T."/>
            <person name="Hu X."/>
            <person name="Zhang T."/>
            <person name="Song X."/>
            <person name="Zhang H."/>
            <person name="Dai N."/>
            <person name="Sheng W."/>
            <person name="Hou X."/>
            <person name="Wei L."/>
        </authorList>
    </citation>
    <scope>NUCLEOTIDE SEQUENCE</scope>
    <source>
        <strain evidence="2">KEN1</strain>
        <tissue evidence="2">Leaf</tissue>
    </source>
</reference>
<reference evidence="2" key="2">
    <citation type="journal article" date="2024" name="Plant">
        <title>Genomic evolution and insights into agronomic trait innovations of Sesamum species.</title>
        <authorList>
            <person name="Miao H."/>
            <person name="Wang L."/>
            <person name="Qu L."/>
            <person name="Liu H."/>
            <person name="Sun Y."/>
            <person name="Le M."/>
            <person name="Wang Q."/>
            <person name="Wei S."/>
            <person name="Zheng Y."/>
            <person name="Lin W."/>
            <person name="Duan Y."/>
            <person name="Cao H."/>
            <person name="Xiong S."/>
            <person name="Wang X."/>
            <person name="Wei L."/>
            <person name="Li C."/>
            <person name="Ma Q."/>
            <person name="Ju M."/>
            <person name="Zhao R."/>
            <person name="Li G."/>
            <person name="Mu C."/>
            <person name="Tian Q."/>
            <person name="Mei H."/>
            <person name="Zhang T."/>
            <person name="Gao T."/>
            <person name="Zhang H."/>
        </authorList>
    </citation>
    <scope>NUCLEOTIDE SEQUENCE</scope>
    <source>
        <strain evidence="2">KEN1</strain>
    </source>
</reference>
<dbReference type="PANTHER" id="PTHR33116:SF76">
    <property type="entry name" value="DUF4283 DOMAIN-CONTAINING PROTEIN"/>
    <property type="match status" value="1"/>
</dbReference>
<dbReference type="InterPro" id="IPR026960">
    <property type="entry name" value="RVT-Znf"/>
</dbReference>